<dbReference type="InterPro" id="IPR031446">
    <property type="entry name" value="PCM1_C"/>
</dbReference>
<feature type="compositionally biased region" description="Polar residues" evidence="2">
    <location>
        <begin position="1173"/>
        <end position="1184"/>
    </location>
</feature>
<feature type="domain" description="Pericentriolar material 1 protein C-terminal" evidence="3">
    <location>
        <begin position="1343"/>
        <end position="1782"/>
    </location>
</feature>
<feature type="coiled-coil region" evidence="1">
    <location>
        <begin position="1008"/>
        <end position="1035"/>
    </location>
</feature>
<dbReference type="PANTHER" id="PTHR14164">
    <property type="entry name" value="PERICENTRIOLAR MATERIAL 1-RELATED"/>
    <property type="match status" value="1"/>
</dbReference>
<feature type="compositionally biased region" description="Polar residues" evidence="2">
    <location>
        <begin position="822"/>
        <end position="835"/>
    </location>
</feature>
<dbReference type="PANTHER" id="PTHR14164:SF12">
    <property type="entry name" value="PERICENTRIOLAR MATERIAL 1 PROTEIN"/>
    <property type="match status" value="1"/>
</dbReference>
<feature type="compositionally biased region" description="Low complexity" evidence="2">
    <location>
        <begin position="1"/>
        <end position="14"/>
    </location>
</feature>
<feature type="compositionally biased region" description="Polar residues" evidence="2">
    <location>
        <begin position="202"/>
        <end position="218"/>
    </location>
</feature>
<feature type="region of interest" description="Disordered" evidence="2">
    <location>
        <begin position="488"/>
        <end position="527"/>
    </location>
</feature>
<name>A0A0L8G4S3_OCTBM</name>
<feature type="region of interest" description="Disordered" evidence="2">
    <location>
        <begin position="1244"/>
        <end position="1317"/>
    </location>
</feature>
<feature type="coiled-coil region" evidence="1">
    <location>
        <begin position="709"/>
        <end position="736"/>
    </location>
</feature>
<feature type="compositionally biased region" description="Basic and acidic residues" evidence="2">
    <location>
        <begin position="126"/>
        <end position="142"/>
    </location>
</feature>
<feature type="compositionally biased region" description="Basic and acidic residues" evidence="2">
    <location>
        <begin position="179"/>
        <end position="201"/>
    </location>
</feature>
<feature type="coiled-coil region" evidence="1">
    <location>
        <begin position="334"/>
        <end position="364"/>
    </location>
</feature>
<feature type="region of interest" description="Disordered" evidence="2">
    <location>
        <begin position="1173"/>
        <end position="1215"/>
    </location>
</feature>
<dbReference type="GO" id="GO:0034451">
    <property type="term" value="C:centriolar satellite"/>
    <property type="evidence" value="ECO:0007669"/>
    <property type="project" value="TreeGrafter"/>
</dbReference>
<feature type="compositionally biased region" description="Polar residues" evidence="2">
    <location>
        <begin position="1248"/>
        <end position="1265"/>
    </location>
</feature>
<feature type="compositionally biased region" description="Basic and acidic residues" evidence="2">
    <location>
        <begin position="103"/>
        <end position="118"/>
    </location>
</feature>
<evidence type="ECO:0000313" key="4">
    <source>
        <dbReference type="EMBL" id="KOF71858.1"/>
    </source>
</evidence>
<feature type="coiled-coil region" evidence="1">
    <location>
        <begin position="1084"/>
        <end position="1111"/>
    </location>
</feature>
<sequence>MATGGSPSKGSSSDSHARSGWQSTSDDAVSMNSIQNELRPNNLEVSEWKESTLESNKRRKKGNRERERERGQSLLQDLPSPTERRQHTPSSYSRTKLPPNAELSERMELENLKQHFSFDDYEVSSDDEKNNEKTVSFNRRDMPPNYTRQDTSSTISENHRHSDSESRKNQKTNKKNRNRTGDARYPSEEIEEKEKNDEKRGAQNNISQDRTQEAITDSNQIVARMMQIKDYRKQIKLMMDTLQESDDPTDHRKISKLAQVLNSLEEQESSYMEILQKLWIIRKRALLNSNSNPNETAKGDSPDDTDSVDSQTSDPALHTFTSGLPEKSEDLTSIEQQQILLKQIMEQKEQLKKLQERQSALLAIEKDAVQKLAEAKERQRLLQEPTVDNMAAPEFALYQRDNQPAENTIEDVIEEHRKMQNNLPLSNTQSEDNLMTVDLENLSFDTADFQERICQGRLSLQNKLKHLQEKRRCVNELLRYVKSLRAQSTDDMSQMNNNPENTENSVQNSENITEKTDSPEDDLNIPEPNEKWEELLGVRERLNHLRSLFKEYQVCANDEATEAKDVTSTEEGEKTQNHQHIKSSSCEASDKYSDSNHIQNLSDFEEDFNTELGSLISQPGVRDKLNELQEAKDRLRHLQKLINKLNDSPDGPPEQTAEELAEVLAQSDNQTISKQLSRSAGLPEASALPNGAAFTQVSHDQLIPLQNKSAKLKLKMQEQQLEVDRLKEQRERLLSFHQQLLNFHDSLPSWNDEMDKSDRDKTNEVTFAPEPEIQDLNQMTYSSNDELYNKMRKERIQREELRQRKKEMEDLMHKDKPKRNYSRNQDNQSDSVSYSTDFLGANTSADVTMATWGGSTADNFENINEGCDRDDDEEEEEGDDDEERDDINEEFNEDDDYFSDVIRDAEEGGESSSKETYTIEKDARRHVKQSQPCLLGCMPLDSRGSFPPGKRNKYCCQRSDSKGNSPNQKQFGRTNSGFARKQENIRAAEYIIQEDEHDESLQSENSPLNILERQMDKMASTYQDLLIEQQQLRQQLHMMRYQNTNAFAFDANQPTNMYWQSNPFLTPPAEFQNSASQQQILLALSQCFQQLSVQQSEMNNLQRQLHTLVLQSSRTDSTSTNSYMQNSFPTGVNQWKKPRHFCWEPYPQNPYLCSNRFPSPLLKPDAIQKTKARSNNMLSSTVPTAKSRKRTNSSDKNFRRRHLNKQHCDKDNAEKCPKGCSQTCSYFWNFSNTNKDDVVDVPARSKKLSASSRQKHTANSSSKNMTSEDGKKKLKSSQNTIEFKQEAPNASAKFYPKSTSNNSSSKKTKNGGAWSNKTTADLVNQCESGATKKENTSDQQDSNSFDSLKSDIYAEVAKLISQNEKHPKYMISLFQKLQCFDSYSKRDHIMGIIDALIEQARYNQTLFSSKFDEFPRPNLTSNRISLISDNAKIENTLRTKTQDSSSDDSGSEIIQVVAPVSDMHLQFAEDSLKIALHKVTKQQQSESRDKILNRELHHSSHAAVDQGSESSVSDMLVVKSDNQNFSETIKEISKQLIPIINLHKNETFSEVIISDVQQKIVILYRQFFSEQDINFKHLNSNLYNNLIEFKNQRVADCYHAVLKKISDVLHNELSYLRLMEDLGENTLSKSLIERLTIFSQNTNDTSIVDQLTNDSDITLVASGTQLLADGDLTTRDSLLSCHKKLSDNIQVDVKEKNRYENAEEMPNGFLSCSSKNSQDQGVPMEIELAVSETKPFSKIGSDEDDEDDDESHNAEDPSVTAVSLATEKENHCFPERGDGDIPSKVKNSDSGISGKPNGLLPKSSNDTNHTTPSNEHDQLIPSADDQLQVEDIPNVLQSLSNDQLEEAINDQFTPGAAFFENLEKTELAGDSEALPCNKLNTQFDAASDP</sequence>
<feature type="compositionally biased region" description="Polar residues" evidence="2">
    <location>
        <begin position="1802"/>
        <end position="1813"/>
    </location>
</feature>
<feature type="compositionally biased region" description="Basic and acidic residues" evidence="2">
    <location>
        <begin position="562"/>
        <end position="576"/>
    </location>
</feature>
<gene>
    <name evidence="4" type="ORF">OCBIM_22000358mg</name>
</gene>
<feature type="compositionally biased region" description="Basic and acidic residues" evidence="2">
    <location>
        <begin position="46"/>
        <end position="56"/>
    </location>
</feature>
<evidence type="ECO:0000259" key="3">
    <source>
        <dbReference type="Pfam" id="PF15717"/>
    </source>
</evidence>
<feature type="compositionally biased region" description="Polar residues" evidence="2">
    <location>
        <begin position="853"/>
        <end position="862"/>
    </location>
</feature>
<dbReference type="Pfam" id="PF15717">
    <property type="entry name" value="PCM1_C"/>
    <property type="match status" value="1"/>
</dbReference>
<feature type="compositionally biased region" description="Basic and acidic residues" evidence="2">
    <location>
        <begin position="157"/>
        <end position="168"/>
    </location>
</feature>
<accession>A0A0L8G4S3</accession>
<protein>
    <recommendedName>
        <fullName evidence="3">Pericentriolar material 1 protein C-terminal domain-containing protein</fullName>
    </recommendedName>
</protein>
<feature type="compositionally biased region" description="Polar residues" evidence="2">
    <location>
        <begin position="146"/>
        <end position="156"/>
    </location>
</feature>
<dbReference type="OrthoDB" id="2125770at2759"/>
<dbReference type="GO" id="GO:0036064">
    <property type="term" value="C:ciliary basal body"/>
    <property type="evidence" value="ECO:0007669"/>
    <property type="project" value="TreeGrafter"/>
</dbReference>
<feature type="region of interest" description="Disordered" evidence="2">
    <location>
        <begin position="951"/>
        <end position="979"/>
    </location>
</feature>
<feature type="compositionally biased region" description="Basic residues" evidence="2">
    <location>
        <begin position="169"/>
        <end position="178"/>
    </location>
</feature>
<feature type="region of interest" description="Disordered" evidence="2">
    <location>
        <begin position="808"/>
        <end position="835"/>
    </location>
</feature>
<dbReference type="GO" id="GO:1905515">
    <property type="term" value="P:non-motile cilium assembly"/>
    <property type="evidence" value="ECO:0007669"/>
    <property type="project" value="TreeGrafter"/>
</dbReference>
<dbReference type="EMBL" id="KQ423941">
    <property type="protein sequence ID" value="KOF71858.1"/>
    <property type="molecule type" value="Genomic_DNA"/>
</dbReference>
<reference evidence="4" key="1">
    <citation type="submission" date="2015-07" db="EMBL/GenBank/DDBJ databases">
        <title>MeaNS - Measles Nucleotide Surveillance Program.</title>
        <authorList>
            <person name="Tran T."/>
            <person name="Druce J."/>
        </authorList>
    </citation>
    <scope>NUCLEOTIDE SEQUENCE</scope>
    <source>
        <strain evidence="4">UCB-OBI-ISO-001</strain>
        <tissue evidence="4">Gonad</tissue>
    </source>
</reference>
<feature type="region of interest" description="Disordered" evidence="2">
    <location>
        <begin position="1"/>
        <end position="218"/>
    </location>
</feature>
<dbReference type="GO" id="GO:0034454">
    <property type="term" value="P:microtubule anchoring at centrosome"/>
    <property type="evidence" value="ECO:0007669"/>
    <property type="project" value="InterPro"/>
</dbReference>
<feature type="compositionally biased region" description="Acidic residues" evidence="2">
    <location>
        <begin position="868"/>
        <end position="898"/>
    </location>
</feature>
<feature type="region of interest" description="Disordered" evidence="2">
    <location>
        <begin position="852"/>
        <end position="925"/>
    </location>
</feature>
<dbReference type="STRING" id="37653.A0A0L8G4S3"/>
<evidence type="ECO:0000256" key="2">
    <source>
        <dbReference type="SAM" id="MobiDB-lite"/>
    </source>
</evidence>
<evidence type="ECO:0000256" key="1">
    <source>
        <dbReference type="SAM" id="Coils"/>
    </source>
</evidence>
<feature type="compositionally biased region" description="Polar residues" evidence="2">
    <location>
        <begin position="962"/>
        <end position="977"/>
    </location>
</feature>
<dbReference type="KEGG" id="obi:106879225"/>
<feature type="compositionally biased region" description="Basic and acidic residues" evidence="2">
    <location>
        <begin position="1206"/>
        <end position="1215"/>
    </location>
</feature>
<keyword evidence="1" id="KW-0175">Coiled coil</keyword>
<feature type="region of interest" description="Disordered" evidence="2">
    <location>
        <begin position="562"/>
        <end position="594"/>
    </location>
</feature>
<dbReference type="InterPro" id="IPR024138">
    <property type="entry name" value="Pericentriolar_Pcm1"/>
</dbReference>
<proteinExistence type="predicted"/>
<feature type="compositionally biased region" description="Polar residues" evidence="2">
    <location>
        <begin position="488"/>
        <end position="511"/>
    </location>
</feature>
<feature type="compositionally biased region" description="Polar residues" evidence="2">
    <location>
        <begin position="20"/>
        <end position="39"/>
    </location>
</feature>
<feature type="region of interest" description="Disordered" evidence="2">
    <location>
        <begin position="1730"/>
        <end position="1823"/>
    </location>
</feature>
<organism evidence="4">
    <name type="scientific">Octopus bimaculoides</name>
    <name type="common">California two-spotted octopus</name>
    <dbReference type="NCBI Taxonomy" id="37653"/>
    <lineage>
        <taxon>Eukaryota</taxon>
        <taxon>Metazoa</taxon>
        <taxon>Spiralia</taxon>
        <taxon>Lophotrochozoa</taxon>
        <taxon>Mollusca</taxon>
        <taxon>Cephalopoda</taxon>
        <taxon>Coleoidea</taxon>
        <taxon>Octopodiformes</taxon>
        <taxon>Octopoda</taxon>
        <taxon>Incirrata</taxon>
        <taxon>Octopodidae</taxon>
        <taxon>Octopus</taxon>
    </lineage>
</organism>
<dbReference type="OMA" id="DVNGTHF"/>
<feature type="compositionally biased region" description="Basic and acidic residues" evidence="2">
    <location>
        <begin position="1766"/>
        <end position="1787"/>
    </location>
</feature>
<feature type="region of interest" description="Disordered" evidence="2">
    <location>
        <begin position="290"/>
        <end position="329"/>
    </location>
</feature>
<dbReference type="GO" id="GO:0071539">
    <property type="term" value="P:protein localization to centrosome"/>
    <property type="evidence" value="ECO:0007669"/>
    <property type="project" value="InterPro"/>
</dbReference>
<feature type="coiled-coil region" evidence="1">
    <location>
        <begin position="621"/>
        <end position="648"/>
    </location>
</feature>